<feature type="region of interest" description="Disordered" evidence="7">
    <location>
        <begin position="610"/>
        <end position="653"/>
    </location>
</feature>
<feature type="region of interest" description="Disordered" evidence="7">
    <location>
        <begin position="92"/>
        <end position="127"/>
    </location>
</feature>
<feature type="compositionally biased region" description="Basic and acidic residues" evidence="7">
    <location>
        <begin position="610"/>
        <end position="633"/>
    </location>
</feature>
<dbReference type="InterPro" id="IPR026104">
    <property type="entry name" value="ZNF_C2HC_dom_1C"/>
</dbReference>
<sequence length="1989" mass="222848">MKRKRTCETMKRKEQKKKQLKNTSTRSKQLEARGVSMDMETSWAAQELTTVYTNLNDMARFQQKQLQEKEQKLLQLYDQQQQRAYQVVQRASAGSNGSSHTAISSQHTVTRTSTSSHTTPTSHGGKVRQMFDERRQTVKGIDRSYPLEPLENKPRKQTHVGGGQRNGNLTVNRQSVTVRRVARADVNSNLNGGKPVVSYHEEITRESYGPSVRQLQDDDEFGNENRIGQYTNGNETRIEEIGEQEAMERNRMMAKLHLMEYDDTLKHRVKNDLESEEFPADYMVDVPDKLPKQTVAKKLSQAEARLERFKNANAKRANSVAKATLTKKRSEPIHPSKSASSEYRAIKTRTQLLDRASSSRKENPGHAKSRTSKSIEEILSSDSEKNAKQTSPRFFCRESEKSATSYAIDAKTVAVLSSDTTKGRVRRSESPFSKESEKSATTYTVDSKNIKKSSPGLLNREKSRSQSPKFFCKESEKSATTYAIDSKTAKRFSPELSTDRIRRSESPKFFCKESEKSATTYAIDSKTAKRFSPELSTDRIRRSDSPKFFCKESEKSATTYAIDSKTAKRFSPELSTDRIRRSESPKFFCKESEKSATSYAIDSKTARKFSPELSKDVKKRSDSPKFFRRESEKSATTYTIDSRSRSTSPDYMRATESSLLKLETKNKKNILNNVIKESVGIDTVDPHIKSSSTSESPKYDRINKTQSQKKPLNAFERLKRERSSSPQFFCREGRRSATTMSIDSKNIRSKSDSSDTRIKKHDEREVVKSKSPDVKSLRKSNISPEFFTSDSERSATIIIVKPETITKQKTETELGNAELRTPSPAKTVITPMTERRRETSEVSDNESSKRLIRSSVSRFFSEKYEKALRDANVDDRSDGNVRLSRDSSPLSLRDLRTPSPSTSYRGGVKTLDGSTDRSSSRASSPKSRKNAGSRGETPEFYCYETRKSATTVSLKPKNVTKGRSKSLGLIERKVTAVPSAKRRSPTNQLKNGSSRSQRGTEASDRRGSSNVLRSIKLIRDAMKRQTDRNQADYAWKKRARESRSSSAASGISSDSKLRLKSCEARKEIGTGGKVDGASPRELRVAESNPESSAEVDTESLEITIPDQYIKQEQLRGTYSKSVDKTVDGGKSSVGKLFTYSVRKPVKKRRSLFDSKVLEPSGIKDSQGACDQRKTDVKREPWSSPSPTNLVARGFKRQTEKNTTSRTKEKKFSRFREQTSTQLKQKDIRKTFGNLKQVIRDAWSSSPSPTNESIIQESKRRAGNIINRRNESEMIKSCERTQSPIQRKARGTIIDEPKVQRTSGQVQILKSMELVQRAMGKSSVEKRKSSERAYETISDGIVKEKRAEVKRRGSSSSTIVSIKGGASFCKDYGRTDSVESALRRFDSIGTEGDSESMRSTLERNKKSMTEKKQTKPKPISLKALDRPSRNLSVSPESKPSSTSSSRRTSVSPENRAREKMFGQKKFAAARDSLEIARIAIRSKSPACKRKLFQGDDSEAESSKYSFGRLSPRSNKSVTPESLRSASPSKSIIGDHRSSTIDTGKIDETAVSDDHSLSVKPLRSIEDIRKSINGESCNRDAKGTRKSAIASNASRRINIDDRAGRKKDISSRSGKIVVKNADPSSVKCAMRFSRVVKSPSPEATKETSTRARRNVPASPSKSPDTVARRPSTELKAQDTKPTKRPTPMKGTEPIGNRKTTTTTTSTRKSTDVVDGTILENGLRLGDQTAETKYDNGSSATRKGNAFVIDFDEQPPKDNDTPPQRKPLLRKHSEKQILSTQSGRLSSSVPSTSNGSSMQGQTTTIRSKLATRAKTPTSASVSQRGSTSGKTPPCPAAADSLVPCKICGRRFAQDRVTLHEQICAKTAQKERKKFDTTAFRVKGTDIEPFYKKGLLKKPLERSKKPEVKTNWRRKHEDFIKAIRSAKEVQAHLAAGGKLSDLPPPPVSDNCDYIQCPHCKRRFNQAAAERHIPKCEHMLHNKPIHSRAPKPRR</sequence>
<keyword evidence="2" id="KW-0479">Metal-binding</keyword>
<dbReference type="PROSITE" id="PS52027">
    <property type="entry name" value="ZF_C2HC_C3H"/>
    <property type="match status" value="2"/>
</dbReference>
<dbReference type="KEGG" id="ccal:108623920"/>
<feature type="compositionally biased region" description="Basic and acidic residues" evidence="7">
    <location>
        <begin position="1017"/>
        <end position="1030"/>
    </location>
</feature>
<dbReference type="Proteomes" id="UP000694925">
    <property type="component" value="Unplaced"/>
</dbReference>
<feature type="compositionally biased region" description="Basic and acidic residues" evidence="7">
    <location>
        <begin position="1055"/>
        <end position="1068"/>
    </location>
</feature>
<accession>A0AAJ7N583</accession>
<dbReference type="PANTHER" id="PTHR14649">
    <property type="entry name" value="ZINC FINGER C2HC DOMAIN-CONTAINING PROTEIN 1C"/>
    <property type="match status" value="1"/>
</dbReference>
<evidence type="ECO:0000256" key="2">
    <source>
        <dbReference type="ARBA" id="ARBA00022723"/>
    </source>
</evidence>
<feature type="region of interest" description="Disordered" evidence="7">
    <location>
        <begin position="684"/>
        <end position="772"/>
    </location>
</feature>
<feature type="compositionally biased region" description="Basic and acidic residues" evidence="7">
    <location>
        <begin position="1531"/>
        <end position="1542"/>
    </location>
</feature>
<feature type="region of interest" description="Disordered" evidence="7">
    <location>
        <begin position="1159"/>
        <end position="1221"/>
    </location>
</feature>
<feature type="compositionally biased region" description="Polar residues" evidence="7">
    <location>
        <begin position="1811"/>
        <end position="1827"/>
    </location>
</feature>
<dbReference type="RefSeq" id="XP_026668262.1">
    <property type="nucleotide sequence ID" value="XM_026812461.1"/>
</dbReference>
<feature type="region of interest" description="Disordered" evidence="7">
    <location>
        <begin position="952"/>
        <end position="1099"/>
    </location>
</feature>
<evidence type="ECO:0000256" key="5">
    <source>
        <dbReference type="ARBA" id="ARBA00023054"/>
    </source>
</evidence>
<feature type="compositionally biased region" description="Low complexity" evidence="7">
    <location>
        <begin position="1695"/>
        <end position="1705"/>
    </location>
</feature>
<feature type="compositionally biased region" description="Basic and acidic residues" evidence="7">
    <location>
        <begin position="1205"/>
        <end position="1216"/>
    </location>
</feature>
<dbReference type="Gene3D" id="3.30.160.60">
    <property type="entry name" value="Classic Zinc Finger"/>
    <property type="match status" value="1"/>
</dbReference>
<feature type="domain" description="C2HC/C3H-type" evidence="8">
    <location>
        <begin position="1948"/>
        <end position="1977"/>
    </location>
</feature>
<feature type="region of interest" description="Disordered" evidence="7">
    <location>
        <begin position="1745"/>
        <end position="1832"/>
    </location>
</feature>
<feature type="compositionally biased region" description="Basic and acidic residues" evidence="7">
    <location>
        <begin position="875"/>
        <end position="885"/>
    </location>
</feature>
<feature type="compositionally biased region" description="Polar residues" evidence="7">
    <location>
        <begin position="1510"/>
        <end position="1528"/>
    </location>
</feature>
<feature type="compositionally biased region" description="Basic and acidic residues" evidence="7">
    <location>
        <begin position="426"/>
        <end position="438"/>
    </location>
</feature>
<feature type="compositionally biased region" description="Basic and acidic residues" evidence="7">
    <location>
        <begin position="1170"/>
        <end position="1180"/>
    </location>
</feature>
<evidence type="ECO:0000256" key="6">
    <source>
        <dbReference type="PROSITE-ProRule" id="PRU01371"/>
    </source>
</evidence>
<evidence type="ECO:0000313" key="9">
    <source>
        <dbReference type="Proteomes" id="UP000694925"/>
    </source>
</evidence>
<dbReference type="Pfam" id="PF13913">
    <property type="entry name" value="zf-C2HC_2"/>
    <property type="match status" value="2"/>
</dbReference>
<evidence type="ECO:0000313" key="10">
    <source>
        <dbReference type="RefSeq" id="XP_017878279.1"/>
    </source>
</evidence>
<feature type="region of interest" description="Disordered" evidence="7">
    <location>
        <begin position="1"/>
        <end position="34"/>
    </location>
</feature>
<dbReference type="GO" id="GO:0008270">
    <property type="term" value="F:zinc ion binding"/>
    <property type="evidence" value="ECO:0007669"/>
    <property type="project" value="UniProtKB-KW"/>
</dbReference>
<reference evidence="10 11" key="1">
    <citation type="submission" date="2025-04" db="UniProtKB">
        <authorList>
            <consortium name="RefSeq"/>
        </authorList>
    </citation>
    <scope>IDENTIFICATION</scope>
    <source>
        <tissue evidence="10 11">Whole body</tissue>
    </source>
</reference>
<feature type="compositionally biased region" description="Basic and acidic residues" evidence="7">
    <location>
        <begin position="1399"/>
        <end position="1412"/>
    </location>
</feature>
<gene>
    <name evidence="10 11 12" type="primary">LOC108623920</name>
</gene>
<keyword evidence="4" id="KW-0862">Zinc</keyword>
<feature type="compositionally biased region" description="Basic and acidic residues" evidence="7">
    <location>
        <begin position="1"/>
        <end position="12"/>
    </location>
</feature>
<comment type="similarity">
    <text evidence="1">Belongs to the ZC2HC1 family.</text>
</comment>
<feature type="compositionally biased region" description="Basic and acidic residues" evidence="7">
    <location>
        <begin position="745"/>
        <end position="772"/>
    </location>
</feature>
<keyword evidence="3 6" id="KW-0863">Zinc-finger</keyword>
<name>A0AAJ7N583_9HYME</name>
<feature type="compositionally biased region" description="Low complexity" evidence="7">
    <location>
        <begin position="1431"/>
        <end position="1452"/>
    </location>
</feature>
<dbReference type="PANTHER" id="PTHR14649:SF1">
    <property type="entry name" value="ZINC FINGER C2HC DOMAIN-CONTAINING PROTEIN 1C"/>
    <property type="match status" value="1"/>
</dbReference>
<evidence type="ECO:0000313" key="11">
    <source>
        <dbReference type="RefSeq" id="XP_017878286.1"/>
    </source>
</evidence>
<feature type="region of interest" description="Disordered" evidence="7">
    <location>
        <begin position="875"/>
        <end position="938"/>
    </location>
</feature>
<evidence type="ECO:0000256" key="3">
    <source>
        <dbReference type="ARBA" id="ARBA00022771"/>
    </source>
</evidence>
<evidence type="ECO:0000256" key="7">
    <source>
        <dbReference type="SAM" id="MobiDB-lite"/>
    </source>
</evidence>
<evidence type="ECO:0000256" key="4">
    <source>
        <dbReference type="ARBA" id="ARBA00022833"/>
    </source>
</evidence>
<feature type="domain" description="C2HC/C3H-type" evidence="8">
    <location>
        <begin position="1837"/>
        <end position="1866"/>
    </location>
</feature>
<feature type="region of interest" description="Disordered" evidence="7">
    <location>
        <begin position="809"/>
        <end position="848"/>
    </location>
</feature>
<feature type="compositionally biased region" description="Low complexity" evidence="7">
    <location>
        <begin position="886"/>
        <end position="901"/>
    </location>
</feature>
<feature type="compositionally biased region" description="Low complexity" evidence="7">
    <location>
        <begin position="1044"/>
        <end position="1054"/>
    </location>
</feature>
<evidence type="ECO:0000259" key="8">
    <source>
        <dbReference type="PROSITE" id="PS52027"/>
    </source>
</evidence>
<organism evidence="9 11">
    <name type="scientific">Ceratina calcarata</name>
    <dbReference type="NCBI Taxonomy" id="156304"/>
    <lineage>
        <taxon>Eukaryota</taxon>
        <taxon>Metazoa</taxon>
        <taxon>Ecdysozoa</taxon>
        <taxon>Arthropoda</taxon>
        <taxon>Hexapoda</taxon>
        <taxon>Insecta</taxon>
        <taxon>Pterygota</taxon>
        <taxon>Neoptera</taxon>
        <taxon>Endopterygota</taxon>
        <taxon>Hymenoptera</taxon>
        <taxon>Apocrita</taxon>
        <taxon>Aculeata</taxon>
        <taxon>Apoidea</taxon>
        <taxon>Anthophila</taxon>
        <taxon>Apidae</taxon>
        <taxon>Ceratina</taxon>
        <taxon>Zadontomerus</taxon>
    </lineage>
</organism>
<feature type="region of interest" description="Disordered" evidence="7">
    <location>
        <begin position="1488"/>
        <end position="1542"/>
    </location>
</feature>
<feature type="compositionally biased region" description="Polar residues" evidence="7">
    <location>
        <begin position="985"/>
        <end position="1000"/>
    </location>
</feature>
<feature type="compositionally biased region" description="Basic and acidic residues" evidence="7">
    <location>
        <begin position="1664"/>
        <end position="1679"/>
    </location>
</feature>
<protein>
    <submittedName>
        <fullName evidence="10 11">Uncharacterized protein LOC108623920 isoform X1</fullName>
    </submittedName>
</protein>
<proteinExistence type="inferred from homology"/>
<dbReference type="InterPro" id="IPR049899">
    <property type="entry name" value="Znf_C2HC_C3H"/>
</dbReference>
<feature type="compositionally biased region" description="Polar residues" evidence="7">
    <location>
        <begin position="1773"/>
        <end position="1782"/>
    </location>
</feature>
<feature type="region of interest" description="Disordered" evidence="7">
    <location>
        <begin position="418"/>
        <end position="470"/>
    </location>
</feature>
<evidence type="ECO:0000256" key="1">
    <source>
        <dbReference type="ARBA" id="ARBA00010843"/>
    </source>
</evidence>
<evidence type="ECO:0000313" key="12">
    <source>
        <dbReference type="RefSeq" id="XP_026668262.1"/>
    </source>
</evidence>
<feature type="region of interest" description="Disordered" evidence="7">
    <location>
        <begin position="1630"/>
        <end position="1709"/>
    </location>
</feature>
<feature type="compositionally biased region" description="Polar residues" evidence="7">
    <location>
        <begin position="634"/>
        <end position="649"/>
    </location>
</feature>
<feature type="compositionally biased region" description="Low complexity" evidence="7">
    <location>
        <begin position="104"/>
        <end position="123"/>
    </location>
</feature>
<feature type="region of interest" description="Disordered" evidence="7">
    <location>
        <begin position="145"/>
        <end position="169"/>
    </location>
</feature>
<keyword evidence="5" id="KW-0175">Coiled coil</keyword>
<dbReference type="RefSeq" id="XP_017878279.1">
    <property type="nucleotide sequence ID" value="XM_018022790.2"/>
</dbReference>
<keyword evidence="9" id="KW-1185">Reference proteome</keyword>
<feature type="compositionally biased region" description="Polar residues" evidence="7">
    <location>
        <begin position="92"/>
        <end position="103"/>
    </location>
</feature>
<feature type="region of interest" description="Disordered" evidence="7">
    <location>
        <begin position="309"/>
        <end position="396"/>
    </location>
</feature>
<dbReference type="RefSeq" id="XP_017878286.1">
    <property type="nucleotide sequence ID" value="XM_018022797.2"/>
</dbReference>
<feature type="region of interest" description="Disordered" evidence="7">
    <location>
        <begin position="1388"/>
        <end position="1464"/>
    </location>
</feature>
<feature type="compositionally biased region" description="Low complexity" evidence="7">
    <location>
        <begin position="1783"/>
        <end position="1794"/>
    </location>
</feature>
<dbReference type="GeneID" id="108623920"/>